<keyword evidence="3" id="KW-1185">Reference proteome</keyword>
<feature type="region of interest" description="Disordered" evidence="1">
    <location>
        <begin position="152"/>
        <end position="189"/>
    </location>
</feature>
<evidence type="ECO:0000313" key="3">
    <source>
        <dbReference type="Proteomes" id="UP001183586"/>
    </source>
</evidence>
<proteinExistence type="predicted"/>
<evidence type="ECO:0000256" key="1">
    <source>
        <dbReference type="SAM" id="MobiDB-lite"/>
    </source>
</evidence>
<dbReference type="EMBL" id="JAVREU010000025">
    <property type="protein sequence ID" value="MDT0392451.1"/>
    <property type="molecule type" value="Genomic_DNA"/>
</dbReference>
<organism evidence="2 3">
    <name type="scientific">Streptomyces dubilierae</name>
    <dbReference type="NCBI Taxonomy" id="3075533"/>
    <lineage>
        <taxon>Bacteria</taxon>
        <taxon>Bacillati</taxon>
        <taxon>Actinomycetota</taxon>
        <taxon>Actinomycetes</taxon>
        <taxon>Kitasatosporales</taxon>
        <taxon>Streptomycetaceae</taxon>
        <taxon>Streptomyces</taxon>
    </lineage>
</organism>
<dbReference type="SUPFAM" id="SSF46785">
    <property type="entry name" value="Winged helix' DNA-binding domain"/>
    <property type="match status" value="1"/>
</dbReference>
<evidence type="ECO:0000313" key="2">
    <source>
        <dbReference type="EMBL" id="MDT0392451.1"/>
    </source>
</evidence>
<dbReference type="InterPro" id="IPR036390">
    <property type="entry name" value="WH_DNA-bd_sf"/>
</dbReference>
<reference evidence="3" key="1">
    <citation type="submission" date="2023-07" db="EMBL/GenBank/DDBJ databases">
        <title>30 novel species of actinomycetes from the DSMZ collection.</title>
        <authorList>
            <person name="Nouioui I."/>
        </authorList>
    </citation>
    <scope>NUCLEOTIDE SEQUENCE [LARGE SCALE GENOMIC DNA]</scope>
    <source>
        <strain evidence="3">DSM 41921</strain>
    </source>
</reference>
<accession>A0ABU2PJX2</accession>
<sequence length="189" mass="20986">MTTDAEDLRDYPAEELAAQPIGAWTGQAYRRVVGAIRAQLAVENLTQPHWWTLNHAAGAPGTWTRATLTTRLTPYDDQDTDFDAVYDDLAARGWLTEDATTGGLNLTDEGEATRLRARERNLRVHHQTHEGISQADFITTINVLRRMVANLGGDGNLPEPAKQFDSPRPRRRCCGAHGTSGHRRDGTDR</sequence>
<dbReference type="RefSeq" id="WP_311688270.1">
    <property type="nucleotide sequence ID" value="NZ_JAVREU010000025.1"/>
</dbReference>
<dbReference type="Gene3D" id="1.10.10.10">
    <property type="entry name" value="Winged helix-like DNA-binding domain superfamily/Winged helix DNA-binding domain"/>
    <property type="match status" value="1"/>
</dbReference>
<dbReference type="InterPro" id="IPR036388">
    <property type="entry name" value="WH-like_DNA-bd_sf"/>
</dbReference>
<protein>
    <submittedName>
        <fullName evidence="2">MarR family transcriptional regulator</fullName>
    </submittedName>
</protein>
<gene>
    <name evidence="2" type="ORF">RM641_34000</name>
</gene>
<dbReference type="Proteomes" id="UP001183586">
    <property type="component" value="Unassembled WGS sequence"/>
</dbReference>
<name>A0ABU2PJX2_9ACTN</name>
<comment type="caution">
    <text evidence="2">The sequence shown here is derived from an EMBL/GenBank/DDBJ whole genome shotgun (WGS) entry which is preliminary data.</text>
</comment>